<feature type="compositionally biased region" description="Basic and acidic residues" evidence="6">
    <location>
        <begin position="1"/>
        <end position="14"/>
    </location>
</feature>
<dbReference type="Pfam" id="PF16879">
    <property type="entry name" value="Sin3a_C"/>
    <property type="match status" value="1"/>
</dbReference>
<evidence type="ECO:0000256" key="2">
    <source>
        <dbReference type="ARBA" id="ARBA00022491"/>
    </source>
</evidence>
<dbReference type="FunFam" id="1.20.1160.11:FF:000001">
    <property type="entry name" value="Paired amphipathic helix protein Sin3"/>
    <property type="match status" value="1"/>
</dbReference>
<dbReference type="PROSITE" id="PS51477">
    <property type="entry name" value="PAH"/>
    <property type="match status" value="2"/>
</dbReference>
<protein>
    <submittedName>
        <fullName evidence="8">Paired amphipathic helix protein</fullName>
    </submittedName>
</protein>
<evidence type="ECO:0000256" key="6">
    <source>
        <dbReference type="SAM" id="MobiDB-lite"/>
    </source>
</evidence>
<feature type="region of interest" description="Disordered" evidence="6">
    <location>
        <begin position="708"/>
        <end position="753"/>
    </location>
</feature>
<dbReference type="GO" id="GO:0000785">
    <property type="term" value="C:chromatin"/>
    <property type="evidence" value="ECO:0007669"/>
    <property type="project" value="TreeGrafter"/>
</dbReference>
<feature type="compositionally biased region" description="Acidic residues" evidence="6">
    <location>
        <begin position="291"/>
        <end position="301"/>
    </location>
</feature>
<feature type="compositionally biased region" description="Polar residues" evidence="6">
    <location>
        <begin position="19"/>
        <end position="47"/>
    </location>
</feature>
<evidence type="ECO:0000256" key="5">
    <source>
        <dbReference type="PROSITE-ProRule" id="PRU00810"/>
    </source>
</evidence>
<dbReference type="InterPro" id="IPR013194">
    <property type="entry name" value="HDAC_interact_dom"/>
</dbReference>
<accession>A0AAW2YI06</accession>
<comment type="caution">
    <text evidence="8">The sequence shown here is derived from an EMBL/GenBank/DDBJ whole genome shotgun (WGS) entry which is preliminary data.</text>
</comment>
<feature type="region of interest" description="Disordered" evidence="6">
    <location>
        <begin position="1"/>
        <end position="47"/>
    </location>
</feature>
<dbReference type="SMART" id="SM00761">
    <property type="entry name" value="HDAC_interact"/>
    <property type="match status" value="1"/>
</dbReference>
<evidence type="ECO:0000256" key="4">
    <source>
        <dbReference type="ARBA" id="ARBA00023242"/>
    </source>
</evidence>
<dbReference type="SUPFAM" id="SSF47762">
    <property type="entry name" value="PAH2 domain"/>
    <property type="match status" value="2"/>
</dbReference>
<dbReference type="InterPro" id="IPR039774">
    <property type="entry name" value="Sin3-like"/>
</dbReference>
<gene>
    <name evidence="8" type="ORF">AKO1_006234</name>
</gene>
<dbReference type="GO" id="GO:0000118">
    <property type="term" value="C:histone deacetylase complex"/>
    <property type="evidence" value="ECO:0007669"/>
    <property type="project" value="TreeGrafter"/>
</dbReference>
<dbReference type="GO" id="GO:0000122">
    <property type="term" value="P:negative regulation of transcription by RNA polymerase II"/>
    <property type="evidence" value="ECO:0007669"/>
    <property type="project" value="TreeGrafter"/>
</dbReference>
<feature type="domain" description="Histone deacetylase interacting" evidence="7">
    <location>
        <begin position="368"/>
        <end position="467"/>
    </location>
</feature>
<dbReference type="InterPro" id="IPR003822">
    <property type="entry name" value="PAH"/>
</dbReference>
<organism evidence="8 9">
    <name type="scientific">Acrasis kona</name>
    <dbReference type="NCBI Taxonomy" id="1008807"/>
    <lineage>
        <taxon>Eukaryota</taxon>
        <taxon>Discoba</taxon>
        <taxon>Heterolobosea</taxon>
        <taxon>Tetramitia</taxon>
        <taxon>Eutetramitia</taxon>
        <taxon>Acrasidae</taxon>
        <taxon>Acrasis</taxon>
    </lineage>
</organism>
<dbReference type="PANTHER" id="PTHR12346:SF0">
    <property type="entry name" value="SIN3A, ISOFORM G"/>
    <property type="match status" value="1"/>
</dbReference>
<keyword evidence="9" id="KW-1185">Reference proteome</keyword>
<name>A0AAW2YI06_9EUKA</name>
<dbReference type="AlphaFoldDB" id="A0AAW2YI06"/>
<dbReference type="Gene3D" id="1.20.1160.11">
    <property type="entry name" value="Paired amphipathic helix"/>
    <property type="match status" value="3"/>
</dbReference>
<evidence type="ECO:0000313" key="8">
    <source>
        <dbReference type="EMBL" id="KAL0476623.1"/>
    </source>
</evidence>
<dbReference type="InterPro" id="IPR036600">
    <property type="entry name" value="PAH_sf"/>
</dbReference>
<feature type="region of interest" description="Disordered" evidence="6">
    <location>
        <begin position="131"/>
        <end position="165"/>
    </location>
</feature>
<keyword evidence="2" id="KW-0678">Repressor</keyword>
<keyword evidence="4 5" id="KW-0539">Nucleus</keyword>
<dbReference type="Pfam" id="PF08295">
    <property type="entry name" value="Sin3_corepress"/>
    <property type="match status" value="1"/>
</dbReference>
<feature type="region of interest" description="Disordered" evidence="6">
    <location>
        <begin position="240"/>
        <end position="301"/>
    </location>
</feature>
<comment type="subcellular location">
    <subcellularLocation>
        <location evidence="1 5">Nucleus</location>
    </subcellularLocation>
</comment>
<feature type="compositionally biased region" description="Polar residues" evidence="6">
    <location>
        <begin position="712"/>
        <end position="723"/>
    </location>
</feature>
<evidence type="ECO:0000259" key="7">
    <source>
        <dbReference type="SMART" id="SM00761"/>
    </source>
</evidence>
<dbReference type="EMBL" id="JAOPGA020000066">
    <property type="protein sequence ID" value="KAL0476623.1"/>
    <property type="molecule type" value="Genomic_DNA"/>
</dbReference>
<keyword evidence="3" id="KW-0677">Repeat</keyword>
<dbReference type="Proteomes" id="UP001431209">
    <property type="component" value="Unassembled WGS sequence"/>
</dbReference>
<dbReference type="Pfam" id="PF02671">
    <property type="entry name" value="PAH"/>
    <property type="match status" value="2"/>
</dbReference>
<sequence length="1051" mass="120764">MKRSREDGTKEGAPRKKQNTVFNDPNLHNSSQGSGSNTTAPPANNTPYKQLRVEDALAYLDQVKQKFSERPQVYNKFLDIMKDFKAQQIDTPGVIARVSDLFRGHTALILGFNTFLPPGYKIELEDVERAERERQAKEEKAKAKEAKSAATATASTPAPAATGKPPAIDFEQAISYVTKIKARFSEDPDTYKAFLDILHTYQKEQTTIKKVYEQVATLFKDHSDLLEEFTQFLPVPAATTAASKKATGGRKKPTTATDTKPKPSASPPQERPQRKRRASTRADDKIRNQMEDPESFNAEEQEVVPSLFETVKQRIDPSDYDEFLKCVDLYTASVVEKKELISLCSFLPKDLMKEFQKDGAGRQFERRTNDDYGPSYRILPKNFPQPACSERSELCNEVLNDELVSVSNGSEESRDIHRKSQFDEIVFQCEDDRTELDIVVEQNLSTISFLEPLLDKIKSEDNKFKLENLRDIHRASVSRIYGDKGNEVLEGLRKNPTVAIPIILKRLKQKDVEWKNARKELNKFWREIYDKNNQKAMEEQCTNFKNLDKKMINPKNVLNDMDQRHEFNKELVTRVEDTTIHDDIMFLLLNVSELSENDIKESKTLWKNVIVPFFDVLKIYSPPPPPSSSTSTSLVAQGDYIHKRWLREICESNNAFDIEYQPIVEQGIGKKTKRHVLFTNSTLLLFLRYYMYLYERLHRAKELSRREMKNLQKASNAQQQPTPDSIIRQRDGQMDNASTIPSSPSSSNDLNANGSMITNVMDQNVNQDLHYYKFMDALVQWFKGGDATTCEETCRKLLGYEGWVVYTLDRVFLNMQKTLHALLSDDMCLQLVDAFRYENQRNNRFLDNCYYIHAQKIVGHETCYMFEYTVNNSKLRVDIVDPPELDLEKVKAEAQGLDYVQKYLNVRPKNKDYKRSKVYLDRNKALRSQLPSTPESELVVYNGLESKICIATFKIFYVEETEDIFCRVRPKVYSVKQVENEKWRAFARSCLDRLNRQVENVVDKEMVVVASSGGGDDGMNVDQEEQVVAESAPAVQQEQTSSVVNGMDTLL</sequence>
<proteinExistence type="predicted"/>
<dbReference type="InterPro" id="IPR031693">
    <property type="entry name" value="Sin3_C"/>
</dbReference>
<evidence type="ECO:0000256" key="3">
    <source>
        <dbReference type="ARBA" id="ARBA00022737"/>
    </source>
</evidence>
<evidence type="ECO:0000256" key="1">
    <source>
        <dbReference type="ARBA" id="ARBA00004123"/>
    </source>
</evidence>
<reference evidence="8 9" key="1">
    <citation type="submission" date="2024-03" db="EMBL/GenBank/DDBJ databases">
        <title>The Acrasis kona genome and developmental transcriptomes reveal deep origins of eukaryotic multicellular pathways.</title>
        <authorList>
            <person name="Sheikh S."/>
            <person name="Fu C.-J."/>
            <person name="Brown M.W."/>
            <person name="Baldauf S.L."/>
        </authorList>
    </citation>
    <scope>NUCLEOTIDE SEQUENCE [LARGE SCALE GENOMIC DNA]</scope>
    <source>
        <strain evidence="8 9">ATCC MYA-3509</strain>
    </source>
</reference>
<evidence type="ECO:0000313" key="9">
    <source>
        <dbReference type="Proteomes" id="UP001431209"/>
    </source>
</evidence>
<feature type="compositionally biased region" description="Basic and acidic residues" evidence="6">
    <location>
        <begin position="280"/>
        <end position="290"/>
    </location>
</feature>
<dbReference type="FunFam" id="1.20.1160.11:FF:000003">
    <property type="entry name" value="Paired amphipathic helix SIN3-like protein"/>
    <property type="match status" value="1"/>
</dbReference>
<dbReference type="PANTHER" id="PTHR12346">
    <property type="entry name" value="SIN3B-RELATED"/>
    <property type="match status" value="1"/>
</dbReference>
<feature type="compositionally biased region" description="Low complexity" evidence="6">
    <location>
        <begin position="148"/>
        <end position="165"/>
    </location>
</feature>
<feature type="compositionally biased region" description="Basic and acidic residues" evidence="6">
    <location>
        <begin position="131"/>
        <end position="147"/>
    </location>
</feature>
<dbReference type="GO" id="GO:0003714">
    <property type="term" value="F:transcription corepressor activity"/>
    <property type="evidence" value="ECO:0007669"/>
    <property type="project" value="InterPro"/>
</dbReference>